<proteinExistence type="predicted"/>
<name>A0A8S9MU00_BRACR</name>
<dbReference type="AlphaFoldDB" id="A0A8S9MU00"/>
<evidence type="ECO:0000313" key="2">
    <source>
        <dbReference type="EMBL" id="KAF2620639.1"/>
    </source>
</evidence>
<reference evidence="2" key="1">
    <citation type="submission" date="2019-12" db="EMBL/GenBank/DDBJ databases">
        <title>Genome sequencing and annotation of Brassica cretica.</title>
        <authorList>
            <person name="Studholme D.J."/>
            <person name="Sarris P.F."/>
        </authorList>
    </citation>
    <scope>NUCLEOTIDE SEQUENCE</scope>
    <source>
        <strain evidence="2">PFS-001/15</strain>
        <tissue evidence="2">Leaf</tissue>
    </source>
</reference>
<dbReference type="Proteomes" id="UP000712281">
    <property type="component" value="Unassembled WGS sequence"/>
</dbReference>
<feature type="compositionally biased region" description="Basic and acidic residues" evidence="1">
    <location>
        <begin position="46"/>
        <end position="65"/>
    </location>
</feature>
<protein>
    <submittedName>
        <fullName evidence="2">Uncharacterized protein</fullName>
    </submittedName>
</protein>
<comment type="caution">
    <text evidence="2">The sequence shown here is derived from an EMBL/GenBank/DDBJ whole genome shotgun (WGS) entry which is preliminary data.</text>
</comment>
<dbReference type="EMBL" id="QGKW02000007">
    <property type="protein sequence ID" value="KAF2620639.1"/>
    <property type="molecule type" value="Genomic_DNA"/>
</dbReference>
<feature type="region of interest" description="Disordered" evidence="1">
    <location>
        <begin position="45"/>
        <end position="65"/>
    </location>
</feature>
<accession>A0A8S9MU00</accession>
<evidence type="ECO:0000256" key="1">
    <source>
        <dbReference type="SAM" id="MobiDB-lite"/>
    </source>
</evidence>
<gene>
    <name evidence="2" type="ORF">F2Q68_00038327</name>
</gene>
<organism evidence="2 3">
    <name type="scientific">Brassica cretica</name>
    <name type="common">Mustard</name>
    <dbReference type="NCBI Taxonomy" id="69181"/>
    <lineage>
        <taxon>Eukaryota</taxon>
        <taxon>Viridiplantae</taxon>
        <taxon>Streptophyta</taxon>
        <taxon>Embryophyta</taxon>
        <taxon>Tracheophyta</taxon>
        <taxon>Spermatophyta</taxon>
        <taxon>Magnoliopsida</taxon>
        <taxon>eudicotyledons</taxon>
        <taxon>Gunneridae</taxon>
        <taxon>Pentapetalae</taxon>
        <taxon>rosids</taxon>
        <taxon>malvids</taxon>
        <taxon>Brassicales</taxon>
        <taxon>Brassicaceae</taxon>
        <taxon>Brassiceae</taxon>
        <taxon>Brassica</taxon>
    </lineage>
</organism>
<sequence length="277" mass="30571">MHLKDHESDEVGRLSPIESKIKYWSTTWSSWRHLGAFGAQKKCLKRSTDEQRTRATSPERRREVAVTHIPERPGQSDAPSRRVRVRAGAGVLSCPSYWLPFTPSLPSCQRPPCPSSGTATIPNGGSVEACSDLPPPALASGKGVSFRFAFAGFWLRRAEASKAPRCRLGTRCSFRLRLLGSICVKFGVVVVKSEEITRFVGTLRRDDSAVKNGYGFVGGLSVTELRRKKISMVLFRRRRRGGGQVEAVTTRDALMEQISPRVEPASSTRYPTGSCGF</sequence>
<evidence type="ECO:0000313" key="3">
    <source>
        <dbReference type="Proteomes" id="UP000712281"/>
    </source>
</evidence>